<dbReference type="AlphaFoldDB" id="A0A6M3L0R3"/>
<protein>
    <recommendedName>
        <fullName evidence="2">SprT-like domain-containing protein</fullName>
    </recommendedName>
</protein>
<name>A0A6M3L0R3_9ZZZZ</name>
<proteinExistence type="predicted"/>
<sequence length="112" mass="13275">MNEFEEFKKYFKEYQDKFGLNGWQVYFKHEPLNGSFARVNCDKEAMVATVRLNSKLLKKHQEFNDVEKHAKHEAIHLLLARFSCEACYRYADKDELNTAEEELVNKLANLII</sequence>
<organism evidence="1">
    <name type="scientific">viral metagenome</name>
    <dbReference type="NCBI Taxonomy" id="1070528"/>
    <lineage>
        <taxon>unclassified sequences</taxon>
        <taxon>metagenomes</taxon>
        <taxon>organismal metagenomes</taxon>
    </lineage>
</organism>
<gene>
    <name evidence="1" type="ORF">MM415B03003_0009</name>
</gene>
<evidence type="ECO:0000313" key="1">
    <source>
        <dbReference type="EMBL" id="QJA87392.1"/>
    </source>
</evidence>
<accession>A0A6M3L0R3</accession>
<reference evidence="1" key="1">
    <citation type="submission" date="2020-03" db="EMBL/GenBank/DDBJ databases">
        <title>The deep terrestrial virosphere.</title>
        <authorList>
            <person name="Holmfeldt K."/>
            <person name="Nilsson E."/>
            <person name="Simone D."/>
            <person name="Lopez-Fernandez M."/>
            <person name="Wu X."/>
            <person name="de Brujin I."/>
            <person name="Lundin D."/>
            <person name="Andersson A."/>
            <person name="Bertilsson S."/>
            <person name="Dopson M."/>
        </authorList>
    </citation>
    <scope>NUCLEOTIDE SEQUENCE</scope>
    <source>
        <strain evidence="1">MM415B03003</strain>
    </source>
</reference>
<dbReference type="EMBL" id="MT142702">
    <property type="protein sequence ID" value="QJA87392.1"/>
    <property type="molecule type" value="Genomic_DNA"/>
</dbReference>
<evidence type="ECO:0008006" key="2">
    <source>
        <dbReference type="Google" id="ProtNLM"/>
    </source>
</evidence>